<dbReference type="Proteomes" id="UP000654918">
    <property type="component" value="Unassembled WGS sequence"/>
</dbReference>
<reference evidence="2" key="1">
    <citation type="journal article" date="2020" name="Phytopathology">
        <title>Genome Sequence Resources of Colletotrichum truncatum, C. plurivorum, C. musicola, and C. sojae: Four Species Pathogenic to Soybean (Glycine max).</title>
        <authorList>
            <person name="Rogerio F."/>
            <person name="Boufleur T.R."/>
            <person name="Ciampi-Guillardi M."/>
            <person name="Sukno S.A."/>
            <person name="Thon M.R."/>
            <person name="Massola Junior N.S."/>
            <person name="Baroncelli R."/>
        </authorList>
    </citation>
    <scope>NUCLEOTIDE SEQUENCE</scope>
    <source>
        <strain evidence="2">LFN00145</strain>
    </source>
</reference>
<dbReference type="AlphaFoldDB" id="A0A8H6KKZ9"/>
<name>A0A8H6KKZ9_9PEZI</name>
<feature type="chain" id="PRO_5034492373" evidence="1">
    <location>
        <begin position="16"/>
        <end position="163"/>
    </location>
</feature>
<keyword evidence="1" id="KW-0732">Signal</keyword>
<comment type="caution">
    <text evidence="2">The sequence shown here is derived from an EMBL/GenBank/DDBJ whole genome shotgun (WGS) entry which is preliminary data.</text>
</comment>
<evidence type="ECO:0000313" key="2">
    <source>
        <dbReference type="EMBL" id="KAF6833275.1"/>
    </source>
</evidence>
<evidence type="ECO:0000256" key="1">
    <source>
        <dbReference type="SAM" id="SignalP"/>
    </source>
</evidence>
<accession>A0A8H6KKZ9</accession>
<gene>
    <name evidence="2" type="ORF">CPLU01_05626</name>
</gene>
<feature type="signal peptide" evidence="1">
    <location>
        <begin position="1"/>
        <end position="15"/>
    </location>
</feature>
<proteinExistence type="predicted"/>
<evidence type="ECO:0000313" key="3">
    <source>
        <dbReference type="Proteomes" id="UP000654918"/>
    </source>
</evidence>
<keyword evidence="3" id="KW-1185">Reference proteome</keyword>
<sequence>MHFFRVLFLSAVALAAPNLAPVERQYPVYEPFEVQGFSAGGLPGRNRNYIKFGVQVKRDASFATCYVTTATGPIVPTITRMVCSGDNSIVWSLEPVGYSMSLNIWWDYSSEESLNGVEHFDSTGIKNVTLDNGSVVESWVGKTSYTIYTAPTSWQPSAVKGLE</sequence>
<dbReference type="EMBL" id="WIGO01000060">
    <property type="protein sequence ID" value="KAF6833275.1"/>
    <property type="molecule type" value="Genomic_DNA"/>
</dbReference>
<organism evidence="2 3">
    <name type="scientific">Colletotrichum plurivorum</name>
    <dbReference type="NCBI Taxonomy" id="2175906"/>
    <lineage>
        <taxon>Eukaryota</taxon>
        <taxon>Fungi</taxon>
        <taxon>Dikarya</taxon>
        <taxon>Ascomycota</taxon>
        <taxon>Pezizomycotina</taxon>
        <taxon>Sordariomycetes</taxon>
        <taxon>Hypocreomycetidae</taxon>
        <taxon>Glomerellales</taxon>
        <taxon>Glomerellaceae</taxon>
        <taxon>Colletotrichum</taxon>
        <taxon>Colletotrichum orchidearum species complex</taxon>
    </lineage>
</organism>
<protein>
    <submittedName>
        <fullName evidence="2">Uncharacterized protein</fullName>
    </submittedName>
</protein>